<dbReference type="AlphaFoldDB" id="A0A1F5XJH2"/>
<keyword evidence="1" id="KW-1133">Transmembrane helix</keyword>
<reference evidence="2 3" key="1">
    <citation type="journal article" date="2016" name="Nat. Commun.">
        <title>Thousands of microbial genomes shed light on interconnected biogeochemical processes in an aquifer system.</title>
        <authorList>
            <person name="Anantharaman K."/>
            <person name="Brown C.T."/>
            <person name="Hug L.A."/>
            <person name="Sharon I."/>
            <person name="Castelle C.J."/>
            <person name="Probst A.J."/>
            <person name="Thomas B.C."/>
            <person name="Singh A."/>
            <person name="Wilkins M.J."/>
            <person name="Karaoz U."/>
            <person name="Brodie E.L."/>
            <person name="Williams K.H."/>
            <person name="Hubbard S.S."/>
            <person name="Banfield J.F."/>
        </authorList>
    </citation>
    <scope>NUCLEOTIDE SEQUENCE [LARGE SCALE GENOMIC DNA]</scope>
</reference>
<proteinExistence type="predicted"/>
<sequence length="140" mass="17052">MWWIILFTIIGLYILFRLFTFMFGNWRATLNRVITQYVAWKQMEPEYSDEQVFMALLDHRYPERTGFMRKMHERKDKIKESIRVEIESEMSVIDKYSLPILIYTCLLIEENNYLNSQKSVEEFLQPIIGEVKRQGFKKYC</sequence>
<evidence type="ECO:0000256" key="1">
    <source>
        <dbReference type="SAM" id="Phobius"/>
    </source>
</evidence>
<gene>
    <name evidence="2" type="ORF">A3B19_02335</name>
</gene>
<evidence type="ECO:0000313" key="3">
    <source>
        <dbReference type="Proteomes" id="UP000177346"/>
    </source>
</evidence>
<keyword evidence="1" id="KW-0472">Membrane</keyword>
<protein>
    <submittedName>
        <fullName evidence="2">Uncharacterized protein</fullName>
    </submittedName>
</protein>
<organism evidence="2 3">
    <name type="scientific">Candidatus Giovannonibacteria bacterium RIFCSPLOWO2_01_FULL_46_32</name>
    <dbReference type="NCBI Taxonomy" id="1798353"/>
    <lineage>
        <taxon>Bacteria</taxon>
        <taxon>Candidatus Giovannoniibacteriota</taxon>
    </lineage>
</organism>
<dbReference type="EMBL" id="MFIF01000003">
    <property type="protein sequence ID" value="OGF87611.1"/>
    <property type="molecule type" value="Genomic_DNA"/>
</dbReference>
<comment type="caution">
    <text evidence="2">The sequence shown here is derived from an EMBL/GenBank/DDBJ whole genome shotgun (WGS) entry which is preliminary data.</text>
</comment>
<evidence type="ECO:0000313" key="2">
    <source>
        <dbReference type="EMBL" id="OGF87611.1"/>
    </source>
</evidence>
<accession>A0A1F5XJH2</accession>
<dbReference type="Proteomes" id="UP000177346">
    <property type="component" value="Unassembled WGS sequence"/>
</dbReference>
<keyword evidence="1" id="KW-0812">Transmembrane</keyword>
<name>A0A1F5XJH2_9BACT</name>
<feature type="transmembrane region" description="Helical" evidence="1">
    <location>
        <begin position="6"/>
        <end position="26"/>
    </location>
</feature>